<dbReference type="Proteomes" id="UP000271241">
    <property type="component" value="Unassembled WGS sequence"/>
</dbReference>
<dbReference type="PANTHER" id="PTHR13952">
    <property type="entry name" value="U1 SMALL NUCLEAR RIBONUCLEOPROTEIN 70 KD"/>
    <property type="match status" value="1"/>
</dbReference>
<feature type="region of interest" description="Disordered" evidence="4">
    <location>
        <begin position="219"/>
        <end position="352"/>
    </location>
</feature>
<reference evidence="7" key="1">
    <citation type="journal article" date="2018" name="Nat. Microbiol.">
        <title>Leveraging single-cell genomics to expand the fungal tree of life.</title>
        <authorList>
            <person name="Ahrendt S.R."/>
            <person name="Quandt C.A."/>
            <person name="Ciobanu D."/>
            <person name="Clum A."/>
            <person name="Salamov A."/>
            <person name="Andreopoulos B."/>
            <person name="Cheng J.F."/>
            <person name="Woyke T."/>
            <person name="Pelin A."/>
            <person name="Henrissat B."/>
            <person name="Reynolds N.K."/>
            <person name="Benny G.L."/>
            <person name="Smith M.E."/>
            <person name="James T.Y."/>
            <person name="Grigoriev I.V."/>
        </authorList>
    </citation>
    <scope>NUCLEOTIDE SEQUENCE [LARGE SCALE GENOMIC DNA]</scope>
    <source>
        <strain evidence="7">RSA 1356</strain>
    </source>
</reference>
<name>A0A4P9XVD1_9FUNG</name>
<dbReference type="Pfam" id="PF00076">
    <property type="entry name" value="RRM_1"/>
    <property type="match status" value="1"/>
</dbReference>
<dbReference type="FunFam" id="3.30.70.330:FF:000132">
    <property type="entry name" value="Small nuclear ribonucleoprotein U11/U12 subunit 35"/>
    <property type="match status" value="1"/>
</dbReference>
<feature type="compositionally biased region" description="Basic residues" evidence="4">
    <location>
        <begin position="276"/>
        <end position="289"/>
    </location>
</feature>
<feature type="compositionally biased region" description="Basic residues" evidence="4">
    <location>
        <begin position="337"/>
        <end position="352"/>
    </location>
</feature>
<dbReference type="SMART" id="SM00360">
    <property type="entry name" value="RRM"/>
    <property type="match status" value="1"/>
</dbReference>
<dbReference type="GO" id="GO:0000398">
    <property type="term" value="P:mRNA splicing, via spliceosome"/>
    <property type="evidence" value="ECO:0007669"/>
    <property type="project" value="TreeGrafter"/>
</dbReference>
<proteinExistence type="predicted"/>
<evidence type="ECO:0000313" key="7">
    <source>
        <dbReference type="Proteomes" id="UP000271241"/>
    </source>
</evidence>
<dbReference type="SUPFAM" id="SSF54928">
    <property type="entry name" value="RNA-binding domain, RBD"/>
    <property type="match status" value="1"/>
</dbReference>
<feature type="domain" description="RRM" evidence="5">
    <location>
        <begin position="51"/>
        <end position="129"/>
    </location>
</feature>
<protein>
    <recommendedName>
        <fullName evidence="5">RRM domain-containing protein</fullName>
    </recommendedName>
</protein>
<evidence type="ECO:0000256" key="3">
    <source>
        <dbReference type="PROSITE-ProRule" id="PRU00176"/>
    </source>
</evidence>
<dbReference type="GO" id="GO:0017069">
    <property type="term" value="F:snRNA binding"/>
    <property type="evidence" value="ECO:0007669"/>
    <property type="project" value="TreeGrafter"/>
</dbReference>
<feature type="compositionally biased region" description="Basic residues" evidence="4">
    <location>
        <begin position="243"/>
        <end position="262"/>
    </location>
</feature>
<keyword evidence="2" id="KW-0539">Nucleus</keyword>
<keyword evidence="3" id="KW-0694">RNA-binding</keyword>
<dbReference type="STRING" id="78915.A0A4P9XVD1"/>
<dbReference type="OrthoDB" id="6159137at2759"/>
<dbReference type="InterPro" id="IPR051183">
    <property type="entry name" value="U1_U11-U12_snRNP_70-35kDa"/>
</dbReference>
<organism evidence="6 7">
    <name type="scientific">Thamnocephalis sphaerospora</name>
    <dbReference type="NCBI Taxonomy" id="78915"/>
    <lineage>
        <taxon>Eukaryota</taxon>
        <taxon>Fungi</taxon>
        <taxon>Fungi incertae sedis</taxon>
        <taxon>Zoopagomycota</taxon>
        <taxon>Zoopagomycotina</taxon>
        <taxon>Zoopagomycetes</taxon>
        <taxon>Zoopagales</taxon>
        <taxon>Sigmoideomycetaceae</taxon>
        <taxon>Thamnocephalis</taxon>
    </lineage>
</organism>
<dbReference type="AlphaFoldDB" id="A0A4P9XVD1"/>
<evidence type="ECO:0000256" key="4">
    <source>
        <dbReference type="SAM" id="MobiDB-lite"/>
    </source>
</evidence>
<feature type="compositionally biased region" description="Basic and acidic residues" evidence="4">
    <location>
        <begin position="263"/>
        <end position="275"/>
    </location>
</feature>
<feature type="compositionally biased region" description="Basic and acidic residues" evidence="4">
    <location>
        <begin position="324"/>
        <end position="336"/>
    </location>
</feature>
<dbReference type="InterPro" id="IPR000504">
    <property type="entry name" value="RRM_dom"/>
</dbReference>
<dbReference type="Gene3D" id="3.30.70.330">
    <property type="match status" value="1"/>
</dbReference>
<evidence type="ECO:0000256" key="2">
    <source>
        <dbReference type="ARBA" id="ARBA00023242"/>
    </source>
</evidence>
<dbReference type="InterPro" id="IPR035979">
    <property type="entry name" value="RBD_domain_sf"/>
</dbReference>
<keyword evidence="7" id="KW-1185">Reference proteome</keyword>
<gene>
    <name evidence="6" type="ORF">THASP1DRAFT_28015</name>
</gene>
<dbReference type="GO" id="GO:0071011">
    <property type="term" value="C:precatalytic spliceosome"/>
    <property type="evidence" value="ECO:0007669"/>
    <property type="project" value="TreeGrafter"/>
</dbReference>
<dbReference type="InterPro" id="IPR012677">
    <property type="entry name" value="Nucleotide-bd_a/b_plait_sf"/>
</dbReference>
<dbReference type="EMBL" id="KZ992464">
    <property type="protein sequence ID" value="RKP10216.1"/>
    <property type="molecule type" value="Genomic_DNA"/>
</dbReference>
<dbReference type="PANTHER" id="PTHR13952:SF6">
    <property type="entry name" value="U11_U12 SMALL NUCLEAR RIBONUCLEOPROTEIN 35 KDA PROTEIN"/>
    <property type="match status" value="1"/>
</dbReference>
<evidence type="ECO:0000256" key="1">
    <source>
        <dbReference type="ARBA" id="ARBA00004123"/>
    </source>
</evidence>
<feature type="compositionally biased region" description="Polar residues" evidence="4">
    <location>
        <begin position="225"/>
        <end position="235"/>
    </location>
</feature>
<dbReference type="PROSITE" id="PS50102">
    <property type="entry name" value="RRM"/>
    <property type="match status" value="1"/>
</dbReference>
<dbReference type="GO" id="GO:0003729">
    <property type="term" value="F:mRNA binding"/>
    <property type="evidence" value="ECO:0007669"/>
    <property type="project" value="TreeGrafter"/>
</dbReference>
<evidence type="ECO:0000259" key="5">
    <source>
        <dbReference type="PROSITE" id="PS50102"/>
    </source>
</evidence>
<sequence>MWFARTYDPVQAGSIDGTDSIPHDRAIVRATRAAYRPPGKTRAGVTKDPLCTLFVGRLSPETTDETLYRAFSVYGEVRQAAVTVNFVTGVSRCYGFVEFASERVCRDVYRQAHRLTIDERAVLVDYERARVMNGWVPRRQGGGFGGKKESGQLRFGARNRPFKRPIVHLDPPVTNEDESSMVAYEAELRRLRAIEHAAERQRTDDCWRDPWVARAYHRNQRERGQSSTDAKQQVQPPQPRSTSHSRHRRQSVSRERRRHRSRSASDRRREYDHGRDRSRRSRSRERHRSRRDEELRDTRHTRRRSLSRSRDDRRSYRTHRHDRHERGRDRERDRSHTRYSSRSRSGSRRQPH</sequence>
<comment type="subcellular location">
    <subcellularLocation>
        <location evidence="1">Nucleus</location>
    </subcellularLocation>
</comment>
<evidence type="ECO:0000313" key="6">
    <source>
        <dbReference type="EMBL" id="RKP10216.1"/>
    </source>
</evidence>
<accession>A0A4P9XVD1</accession>